<dbReference type="RefSeq" id="WP_108916962.1">
    <property type="nucleotide sequence ID" value="NZ_BGJY01000012.1"/>
</dbReference>
<evidence type="ECO:0000256" key="1">
    <source>
        <dbReference type="ARBA" id="ARBA00022679"/>
    </source>
</evidence>
<reference evidence="5 6" key="1">
    <citation type="journal article" date="2018" name="Appl. Microbiol. Biotechnol.">
        <title>Co-cultivation of the strictly anaerobic methanogen Methanosarcina barkeri with aerobic methanotrophs in an oxygen-limited membrane bioreactor.</title>
        <authorList>
            <person name="In 't Zandt M.H."/>
            <person name="van den Bosch T.J.M."/>
            <person name="Rijkers R."/>
            <person name="van Kessel M.A.H.J."/>
            <person name="Jetten M.S.M."/>
            <person name="Welte C.U."/>
        </authorList>
    </citation>
    <scope>NUCLEOTIDE SEQUENCE [LARGE SCALE GENOMIC DNA]</scope>
    <source>
        <strain evidence="5 6">DSM 17706</strain>
    </source>
</reference>
<dbReference type="SUPFAM" id="SSF53474">
    <property type="entry name" value="alpha/beta-Hydrolases"/>
    <property type="match status" value="1"/>
</dbReference>
<feature type="domain" description="Poly-beta-hydroxybutyrate polymerase N-terminal" evidence="4">
    <location>
        <begin position="30"/>
        <end position="70"/>
    </location>
</feature>
<dbReference type="Proteomes" id="UP000245137">
    <property type="component" value="Unassembled WGS sequence"/>
</dbReference>
<dbReference type="PANTHER" id="PTHR36837:SF5">
    <property type="entry name" value="POLY-3-HYDROXYBUTYRATE SYNTHASE"/>
    <property type="match status" value="1"/>
</dbReference>
<dbReference type="OrthoDB" id="7208816at2"/>
<name>A0A2U1SRN1_METSR</name>
<dbReference type="Pfam" id="PF07167">
    <property type="entry name" value="PhaC_N"/>
    <property type="match status" value="1"/>
</dbReference>
<dbReference type="Pfam" id="PF12551">
    <property type="entry name" value="PHBC_N"/>
    <property type="match status" value="1"/>
</dbReference>
<evidence type="ECO:0000259" key="3">
    <source>
        <dbReference type="Pfam" id="PF07167"/>
    </source>
</evidence>
<evidence type="ECO:0000313" key="6">
    <source>
        <dbReference type="Proteomes" id="UP000245137"/>
    </source>
</evidence>
<keyword evidence="1" id="KW-0808">Transferase</keyword>
<dbReference type="GO" id="GO:0016746">
    <property type="term" value="F:acyltransferase activity"/>
    <property type="evidence" value="ECO:0007669"/>
    <property type="project" value="UniProtKB-KW"/>
</dbReference>
<evidence type="ECO:0000313" key="5">
    <source>
        <dbReference type="EMBL" id="PWB94265.1"/>
    </source>
</evidence>
<gene>
    <name evidence="5" type="ORF">C5689_09145</name>
</gene>
<keyword evidence="2" id="KW-0012">Acyltransferase</keyword>
<protein>
    <submittedName>
        <fullName evidence="5">Poly-beta-hydroxybutyrate polymerase</fullName>
    </submittedName>
</protein>
<sequence length="598" mass="66123">MNIVSPTVTSPPLAEATPREIDRSGEIPSFDTLDRAARAFTARITHGVSPLAQMSAWLDWATHLTRAPGRQIELSLAAMQDAARYAHFVAHAARGEIVVPPFAPAPFDKRFDDPAWDAPPFAFWKQGFLASEHWWRQATREARGMTPNDAARVAFMAQQWLALFSPSNAFWLNPTVIDRTMKEGGANLLRGAENFIEDYTRALLNTPNGGNGIRVGVDVAATPGEVIFRNELIELIQYGPSTGSVHAEPILIVPAWIMKYYVLDLQPQNSLVRYLVSQGFSVFMISWRNPTPEDRDLSFDDYRVCGVLAALNAIGAVLPGRKVHGCGYCLGGTLLSIAAAAMARDHDERFASLTLLAAQTDFSEPGELMLFVDAAQVAFLEDMMWDQGVLDTRQMAGAFAALRSNELVWSKAVREYLLGERQKPNDLMAWSADQTRMPYRMHSQYLRGLFLENRLTAGRYAVEGEVVALKDISAPMFVVGTETDHIAPWRSVYKVHLFTDDELTFVLTTGGHNAGVVSEPGHHGRSYHTALRQAGGHYVSADKWLAAARREEGSWWPLWADWLVAHGSTERVSPPPMGAPARGFAPLCAAPGNYVHEH</sequence>
<evidence type="ECO:0000259" key="4">
    <source>
        <dbReference type="Pfam" id="PF12551"/>
    </source>
</evidence>
<organism evidence="5 6">
    <name type="scientific">Methylosinus sporium</name>
    <dbReference type="NCBI Taxonomy" id="428"/>
    <lineage>
        <taxon>Bacteria</taxon>
        <taxon>Pseudomonadati</taxon>
        <taxon>Pseudomonadota</taxon>
        <taxon>Alphaproteobacteria</taxon>
        <taxon>Hyphomicrobiales</taxon>
        <taxon>Methylocystaceae</taxon>
        <taxon>Methylosinus</taxon>
    </lineage>
</organism>
<dbReference type="EMBL" id="PUIV01000010">
    <property type="protein sequence ID" value="PWB94265.1"/>
    <property type="molecule type" value="Genomic_DNA"/>
</dbReference>
<feature type="domain" description="Poly-beta-hydroxybutyrate polymerase N-terminal" evidence="3">
    <location>
        <begin position="108"/>
        <end position="275"/>
    </location>
</feature>
<dbReference type="InterPro" id="IPR029058">
    <property type="entry name" value="AB_hydrolase_fold"/>
</dbReference>
<comment type="caution">
    <text evidence="5">The sequence shown here is derived from an EMBL/GenBank/DDBJ whole genome shotgun (WGS) entry which is preliminary data.</text>
</comment>
<dbReference type="AlphaFoldDB" id="A0A2U1SRN1"/>
<keyword evidence="6" id="KW-1185">Reference proteome</keyword>
<proteinExistence type="predicted"/>
<dbReference type="Gene3D" id="3.40.50.1820">
    <property type="entry name" value="alpha/beta hydrolase"/>
    <property type="match status" value="1"/>
</dbReference>
<dbReference type="InterPro" id="IPR051321">
    <property type="entry name" value="PHA/PHB_synthase"/>
</dbReference>
<dbReference type="GO" id="GO:0042619">
    <property type="term" value="P:poly-hydroxybutyrate biosynthetic process"/>
    <property type="evidence" value="ECO:0007669"/>
    <property type="project" value="InterPro"/>
</dbReference>
<dbReference type="InterPro" id="IPR010941">
    <property type="entry name" value="PhaC_N"/>
</dbReference>
<accession>A0A2U1SRN1</accession>
<dbReference type="PANTHER" id="PTHR36837">
    <property type="entry name" value="POLY(3-HYDROXYALKANOATE) POLYMERASE SUBUNIT PHAC"/>
    <property type="match status" value="1"/>
</dbReference>
<evidence type="ECO:0000256" key="2">
    <source>
        <dbReference type="ARBA" id="ARBA00023315"/>
    </source>
</evidence>
<dbReference type="InterPro" id="IPR022211">
    <property type="entry name" value="PHBC_N"/>
</dbReference>